<accession>A0A8S9GAS5</accession>
<sequence>MSWLRERWRSWPENRERDRLGRRSKAEGRKRYGWKRDDRRRMGLLRWRESGADNVLRFERRFVRMCCIFLIAYTTLYSGSYKVESKGELITKILYIMTWSNS</sequence>
<keyword evidence="1" id="KW-1133">Transmembrane helix</keyword>
<comment type="caution">
    <text evidence="2">The sequence shown here is derived from an EMBL/GenBank/DDBJ whole genome shotgun (WGS) entry which is preliminary data.</text>
</comment>
<dbReference type="AlphaFoldDB" id="A0A8S9GAS5"/>
<evidence type="ECO:0000313" key="2">
    <source>
        <dbReference type="EMBL" id="KAF2542771.1"/>
    </source>
</evidence>
<evidence type="ECO:0000256" key="1">
    <source>
        <dbReference type="SAM" id="Phobius"/>
    </source>
</evidence>
<proteinExistence type="predicted"/>
<organism evidence="2 3">
    <name type="scientific">Brassica cretica</name>
    <name type="common">Mustard</name>
    <dbReference type="NCBI Taxonomy" id="69181"/>
    <lineage>
        <taxon>Eukaryota</taxon>
        <taxon>Viridiplantae</taxon>
        <taxon>Streptophyta</taxon>
        <taxon>Embryophyta</taxon>
        <taxon>Tracheophyta</taxon>
        <taxon>Spermatophyta</taxon>
        <taxon>Magnoliopsida</taxon>
        <taxon>eudicotyledons</taxon>
        <taxon>Gunneridae</taxon>
        <taxon>Pentapetalae</taxon>
        <taxon>rosids</taxon>
        <taxon>malvids</taxon>
        <taxon>Brassicales</taxon>
        <taxon>Brassicaceae</taxon>
        <taxon>Brassiceae</taxon>
        <taxon>Brassica</taxon>
    </lineage>
</organism>
<reference evidence="2" key="1">
    <citation type="submission" date="2019-12" db="EMBL/GenBank/DDBJ databases">
        <title>Genome sequencing and annotation of Brassica cretica.</title>
        <authorList>
            <person name="Studholme D.J."/>
            <person name="Sarris P.F."/>
        </authorList>
    </citation>
    <scope>NUCLEOTIDE SEQUENCE</scope>
    <source>
        <strain evidence="2">PFS-001/15</strain>
        <tissue evidence="2">Leaf</tissue>
    </source>
</reference>
<dbReference type="Proteomes" id="UP000712281">
    <property type="component" value="Unassembled WGS sequence"/>
</dbReference>
<name>A0A8S9GAS5_BRACR</name>
<protein>
    <submittedName>
        <fullName evidence="2">Uncharacterized protein</fullName>
    </submittedName>
</protein>
<gene>
    <name evidence="2" type="ORF">F2Q68_00032526</name>
</gene>
<keyword evidence="1" id="KW-0812">Transmembrane</keyword>
<feature type="transmembrane region" description="Helical" evidence="1">
    <location>
        <begin position="62"/>
        <end position="79"/>
    </location>
</feature>
<dbReference type="EMBL" id="QGKW02002005">
    <property type="protein sequence ID" value="KAF2542771.1"/>
    <property type="molecule type" value="Genomic_DNA"/>
</dbReference>
<evidence type="ECO:0000313" key="3">
    <source>
        <dbReference type="Proteomes" id="UP000712281"/>
    </source>
</evidence>
<keyword evidence="1" id="KW-0472">Membrane</keyword>